<evidence type="ECO:0000259" key="11">
    <source>
        <dbReference type="PROSITE" id="PS50105"/>
    </source>
</evidence>
<keyword evidence="6 10" id="KW-1133">Transmembrane helix</keyword>
<dbReference type="InterPro" id="IPR045221">
    <property type="entry name" value="Sphingomyelin_synth-like"/>
</dbReference>
<organism evidence="12 13">
    <name type="scientific">Elysia chlorotica</name>
    <name type="common">Eastern emerald elysia</name>
    <name type="synonym">Sea slug</name>
    <dbReference type="NCBI Taxonomy" id="188477"/>
    <lineage>
        <taxon>Eukaryota</taxon>
        <taxon>Metazoa</taxon>
        <taxon>Spiralia</taxon>
        <taxon>Lophotrochozoa</taxon>
        <taxon>Mollusca</taxon>
        <taxon>Gastropoda</taxon>
        <taxon>Heterobranchia</taxon>
        <taxon>Euthyneura</taxon>
        <taxon>Panpulmonata</taxon>
        <taxon>Sacoglossa</taxon>
        <taxon>Placobranchoidea</taxon>
        <taxon>Plakobranchidae</taxon>
        <taxon>Elysia</taxon>
    </lineage>
</organism>
<keyword evidence="5" id="KW-0746">Sphingolipid metabolism</keyword>
<dbReference type="AlphaFoldDB" id="A0A3S1B0M7"/>
<feature type="transmembrane region" description="Helical" evidence="10">
    <location>
        <begin position="163"/>
        <end position="183"/>
    </location>
</feature>
<dbReference type="GO" id="GO:0000139">
    <property type="term" value="C:Golgi membrane"/>
    <property type="evidence" value="ECO:0007669"/>
    <property type="project" value="TreeGrafter"/>
</dbReference>
<dbReference type="Gene3D" id="1.10.150.50">
    <property type="entry name" value="Transcription Factor, Ets-1"/>
    <property type="match status" value="1"/>
</dbReference>
<evidence type="ECO:0000256" key="5">
    <source>
        <dbReference type="ARBA" id="ARBA00022919"/>
    </source>
</evidence>
<protein>
    <recommendedName>
        <fullName evidence="11">SAM domain-containing protein</fullName>
    </recommendedName>
</protein>
<evidence type="ECO:0000256" key="2">
    <source>
        <dbReference type="ARBA" id="ARBA00005441"/>
    </source>
</evidence>
<evidence type="ECO:0000256" key="7">
    <source>
        <dbReference type="ARBA" id="ARBA00023098"/>
    </source>
</evidence>
<feature type="domain" description="SAM" evidence="11">
    <location>
        <begin position="9"/>
        <end position="76"/>
    </location>
</feature>
<dbReference type="GO" id="GO:0033188">
    <property type="term" value="F:sphingomyelin synthase activity"/>
    <property type="evidence" value="ECO:0007669"/>
    <property type="project" value="TreeGrafter"/>
</dbReference>
<feature type="transmembrane region" description="Helical" evidence="10">
    <location>
        <begin position="243"/>
        <end position="264"/>
    </location>
</feature>
<feature type="transmembrane region" description="Helical" evidence="10">
    <location>
        <begin position="330"/>
        <end position="349"/>
    </location>
</feature>
<dbReference type="PANTHER" id="PTHR21290">
    <property type="entry name" value="SPHINGOMYELIN SYNTHETASE"/>
    <property type="match status" value="1"/>
</dbReference>
<evidence type="ECO:0000256" key="10">
    <source>
        <dbReference type="SAM" id="Phobius"/>
    </source>
</evidence>
<reference evidence="12 13" key="1">
    <citation type="submission" date="2019-01" db="EMBL/GenBank/DDBJ databases">
        <title>A draft genome assembly of the solar-powered sea slug Elysia chlorotica.</title>
        <authorList>
            <person name="Cai H."/>
            <person name="Li Q."/>
            <person name="Fang X."/>
            <person name="Li J."/>
            <person name="Curtis N.E."/>
            <person name="Altenburger A."/>
            <person name="Shibata T."/>
            <person name="Feng M."/>
            <person name="Maeda T."/>
            <person name="Schwartz J.A."/>
            <person name="Shigenobu S."/>
            <person name="Lundholm N."/>
            <person name="Nishiyama T."/>
            <person name="Yang H."/>
            <person name="Hasebe M."/>
            <person name="Li S."/>
            <person name="Pierce S.K."/>
            <person name="Wang J."/>
        </authorList>
    </citation>
    <scope>NUCLEOTIDE SEQUENCE [LARGE SCALE GENOMIC DNA]</scope>
    <source>
        <strain evidence="12">EC2010</strain>
        <tissue evidence="12">Whole organism of an adult</tissue>
    </source>
</reference>
<evidence type="ECO:0000256" key="9">
    <source>
        <dbReference type="SAM" id="MobiDB-lite"/>
    </source>
</evidence>
<comment type="similarity">
    <text evidence="2">Belongs to the sphingomyelin synthase family.</text>
</comment>
<keyword evidence="7" id="KW-0443">Lipid metabolism</keyword>
<accession>A0A3S1B0M7</accession>
<gene>
    <name evidence="12" type="ORF">EGW08_018983</name>
</gene>
<evidence type="ECO:0000313" key="12">
    <source>
        <dbReference type="EMBL" id="RUS73252.1"/>
    </source>
</evidence>
<dbReference type="OrthoDB" id="422827at2759"/>
<dbReference type="GO" id="GO:0047493">
    <property type="term" value="F:ceramide cholinephosphotransferase activity"/>
    <property type="evidence" value="ECO:0007669"/>
    <property type="project" value="TreeGrafter"/>
</dbReference>
<dbReference type="GO" id="GO:0005886">
    <property type="term" value="C:plasma membrane"/>
    <property type="evidence" value="ECO:0007669"/>
    <property type="project" value="TreeGrafter"/>
</dbReference>
<dbReference type="InterPro" id="IPR013761">
    <property type="entry name" value="SAM/pointed_sf"/>
</dbReference>
<evidence type="ECO:0000313" key="13">
    <source>
        <dbReference type="Proteomes" id="UP000271974"/>
    </source>
</evidence>
<proteinExistence type="inferred from homology"/>
<dbReference type="Pfam" id="PF14360">
    <property type="entry name" value="PAP2_C"/>
    <property type="match status" value="1"/>
</dbReference>
<dbReference type="Pfam" id="PF00536">
    <property type="entry name" value="SAM_1"/>
    <property type="match status" value="1"/>
</dbReference>
<dbReference type="InterPro" id="IPR001660">
    <property type="entry name" value="SAM"/>
</dbReference>
<dbReference type="GO" id="GO:0005789">
    <property type="term" value="C:endoplasmic reticulum membrane"/>
    <property type="evidence" value="ECO:0007669"/>
    <property type="project" value="TreeGrafter"/>
</dbReference>
<dbReference type="InterPro" id="IPR025749">
    <property type="entry name" value="Sphingomyelin_synth-like_dom"/>
</dbReference>
<keyword evidence="13" id="KW-1185">Reference proteome</keyword>
<comment type="subcellular location">
    <subcellularLocation>
        <location evidence="1">Membrane</location>
        <topology evidence="1">Multi-pass membrane protein</topology>
    </subcellularLocation>
</comment>
<keyword evidence="3" id="KW-0808">Transferase</keyword>
<dbReference type="PANTHER" id="PTHR21290:SF25">
    <property type="entry name" value="SPHINGOMYELIN SYNTHASE-RELATED PROTEIN 1"/>
    <property type="match status" value="1"/>
</dbReference>
<dbReference type="Proteomes" id="UP000271974">
    <property type="component" value="Unassembled WGS sequence"/>
</dbReference>
<dbReference type="SUPFAM" id="SSF47769">
    <property type="entry name" value="SAM/Pointed domain"/>
    <property type="match status" value="1"/>
</dbReference>
<evidence type="ECO:0000256" key="6">
    <source>
        <dbReference type="ARBA" id="ARBA00022989"/>
    </source>
</evidence>
<evidence type="ECO:0000256" key="8">
    <source>
        <dbReference type="ARBA" id="ARBA00023136"/>
    </source>
</evidence>
<dbReference type="EMBL" id="RQTK01000959">
    <property type="protein sequence ID" value="RUS73252.1"/>
    <property type="molecule type" value="Genomic_DNA"/>
</dbReference>
<feature type="region of interest" description="Disordered" evidence="9">
    <location>
        <begin position="117"/>
        <end position="138"/>
    </location>
</feature>
<dbReference type="PROSITE" id="PS50105">
    <property type="entry name" value="SAM_DOMAIN"/>
    <property type="match status" value="1"/>
</dbReference>
<sequence length="473" mass="55267">MENKEVEKWTCEDVRQWLSKLGLADNSSFDMAHKHHIDGPVLLMLTEEDLRQPPLELKRLGDIKRVAHHIRKLQISCSQYPPLSASKENIPPLYQEEITLRSRRARHGGPVVARYSGGQFSTRRDSTESEDVELYRRNSMRSSRQQTSSFNFDDIPLELWKTVLSFVYVFAVFMLTAFVMVVVHDRVPEMDKYPPLPDLFLDNMPHVPWAFDACEIVGLTLGVMWFILLFFHKHRFVLMRRFFSLMGTIFLLRCVTMLITSLSVPGKHLQCSGKRYGDWYTRLQRTFEIWQGMGMSLQGVRSCGDYMFSGHTSVITLLTFFITEYTPRKYYYVHIMSWCLNLFGIFFLLAAHEHYSIDVFVAFYLSSRLFMYYHTLAHNRALQAADARRTRIWFPLFAFFESKCEGRIPNTFEVPLRNPVQSFKNLVSYVSRFLSDRNLALSNLRQGQDRKGINTDVGNQDEDLTVSDKVKLK</sequence>
<dbReference type="STRING" id="188477.A0A3S1B0M7"/>
<dbReference type="SMART" id="SM00454">
    <property type="entry name" value="SAM"/>
    <property type="match status" value="1"/>
</dbReference>
<evidence type="ECO:0000256" key="3">
    <source>
        <dbReference type="ARBA" id="ARBA00022679"/>
    </source>
</evidence>
<keyword evidence="4 10" id="KW-0812">Transmembrane</keyword>
<feature type="transmembrane region" description="Helical" evidence="10">
    <location>
        <begin position="306"/>
        <end position="323"/>
    </location>
</feature>
<keyword evidence="8 10" id="KW-0472">Membrane</keyword>
<dbReference type="CDD" id="cd09515">
    <property type="entry name" value="SAM_SGMS1-like"/>
    <property type="match status" value="1"/>
</dbReference>
<dbReference type="GO" id="GO:0046513">
    <property type="term" value="P:ceramide biosynthetic process"/>
    <property type="evidence" value="ECO:0007669"/>
    <property type="project" value="TreeGrafter"/>
</dbReference>
<comment type="caution">
    <text evidence="12">The sequence shown here is derived from an EMBL/GenBank/DDBJ whole genome shotgun (WGS) entry which is preliminary data.</text>
</comment>
<name>A0A3S1B0M7_ELYCH</name>
<evidence type="ECO:0000256" key="1">
    <source>
        <dbReference type="ARBA" id="ARBA00004141"/>
    </source>
</evidence>
<feature type="transmembrane region" description="Helical" evidence="10">
    <location>
        <begin position="209"/>
        <end position="231"/>
    </location>
</feature>
<evidence type="ECO:0000256" key="4">
    <source>
        <dbReference type="ARBA" id="ARBA00022692"/>
    </source>
</evidence>